<dbReference type="PANTHER" id="PTHR24198:SF165">
    <property type="entry name" value="ANKYRIN REPEAT-CONTAINING PROTEIN-RELATED"/>
    <property type="match status" value="1"/>
</dbReference>
<sequence>MSYSPLYHAVVEPYLNHGDKQGDRAYLAEILQTWSPEADHGHAIGEALHWAIFKGDDAAVKLMMDAVVSPKVQQWSDPRFTPLLAASQYGRLEMARLFWRLVGPEGRCYPLSRRGGRASRGRASQRGVRAGQLGRGVSQLTCLRVAARNNHADLVAYFLDVWDGWTDEEKRQALNDAAHAWCDDTVAMLLSKVMYDSTDIQGALEKAIIRRMALMEDPTRPGPTTDDFDSQKCLVHRLIDAGGDPDAEIGYNHWPLLHQAAVSIDCDGALKALLEKGADPNRPGPQGKNAVHFTCSSFNPCRPQITTLEMLLQHGALPEMADEEGEIPLHAVAQFGSLAQLQLCLSHCRGAFPDAPESMLHIKNTHGESLLHYAAAGGQEDDMIEFLLDSGLDVNLANDNGWTPLMCALARTRTKTARSMYRTAETLLRHGASAHTVTDENWTPLHALGSWGTEWQPSPDPDARIGRMARTLIAGGAPVHVESGVIRSPSCSGMTLSGLWGFRMRVFLETTAKALRQDPDPIADFTTPLGWARRGDLIALERAIMENLVSVSTGDAV</sequence>
<keyword evidence="1" id="KW-0677">Repeat</keyword>
<dbReference type="PROSITE" id="PS50297">
    <property type="entry name" value="ANK_REP_REGION"/>
    <property type="match status" value="1"/>
</dbReference>
<dbReference type="SUPFAM" id="SSF48403">
    <property type="entry name" value="Ankyrin repeat"/>
    <property type="match status" value="2"/>
</dbReference>
<evidence type="ECO:0000313" key="5">
    <source>
        <dbReference type="Proteomes" id="UP001444661"/>
    </source>
</evidence>
<evidence type="ECO:0008006" key="6">
    <source>
        <dbReference type="Google" id="ProtNLM"/>
    </source>
</evidence>
<proteinExistence type="predicted"/>
<dbReference type="Pfam" id="PF12796">
    <property type="entry name" value="Ank_2"/>
    <property type="match status" value="1"/>
</dbReference>
<keyword evidence="2 3" id="KW-0040">ANK repeat</keyword>
<dbReference type="InterPro" id="IPR036770">
    <property type="entry name" value="Ankyrin_rpt-contain_sf"/>
</dbReference>
<dbReference type="SMART" id="SM00248">
    <property type="entry name" value="ANK"/>
    <property type="match status" value="7"/>
</dbReference>
<dbReference type="PANTHER" id="PTHR24198">
    <property type="entry name" value="ANKYRIN REPEAT AND PROTEIN KINASE DOMAIN-CONTAINING PROTEIN"/>
    <property type="match status" value="1"/>
</dbReference>
<dbReference type="EMBL" id="JAQQWK010000006">
    <property type="protein sequence ID" value="KAK8039491.1"/>
    <property type="molecule type" value="Genomic_DNA"/>
</dbReference>
<protein>
    <recommendedName>
        <fullName evidence="6">Ankyrin repeat protein</fullName>
    </recommendedName>
</protein>
<dbReference type="Gene3D" id="1.25.40.20">
    <property type="entry name" value="Ankyrin repeat-containing domain"/>
    <property type="match status" value="2"/>
</dbReference>
<dbReference type="Proteomes" id="UP001444661">
    <property type="component" value="Unassembled WGS sequence"/>
</dbReference>
<evidence type="ECO:0000256" key="1">
    <source>
        <dbReference type="ARBA" id="ARBA00022737"/>
    </source>
</evidence>
<comment type="caution">
    <text evidence="4">The sequence shown here is derived from an EMBL/GenBank/DDBJ whole genome shotgun (WGS) entry which is preliminary data.</text>
</comment>
<name>A0ABR1SYU0_9PEZI</name>
<gene>
    <name evidence="4" type="ORF">PG993_007902</name>
</gene>
<dbReference type="InterPro" id="IPR002110">
    <property type="entry name" value="Ankyrin_rpt"/>
</dbReference>
<organism evidence="4 5">
    <name type="scientific">Apiospora rasikravindrae</name>
    <dbReference type="NCBI Taxonomy" id="990691"/>
    <lineage>
        <taxon>Eukaryota</taxon>
        <taxon>Fungi</taxon>
        <taxon>Dikarya</taxon>
        <taxon>Ascomycota</taxon>
        <taxon>Pezizomycotina</taxon>
        <taxon>Sordariomycetes</taxon>
        <taxon>Xylariomycetidae</taxon>
        <taxon>Amphisphaeriales</taxon>
        <taxon>Apiosporaceae</taxon>
        <taxon>Apiospora</taxon>
    </lineage>
</organism>
<reference evidence="4 5" key="1">
    <citation type="submission" date="2023-01" db="EMBL/GenBank/DDBJ databases">
        <title>Analysis of 21 Apiospora genomes using comparative genomics revels a genus with tremendous synthesis potential of carbohydrate active enzymes and secondary metabolites.</title>
        <authorList>
            <person name="Sorensen T."/>
        </authorList>
    </citation>
    <scope>NUCLEOTIDE SEQUENCE [LARGE SCALE GENOMIC DNA]</scope>
    <source>
        <strain evidence="4 5">CBS 33761</strain>
    </source>
</reference>
<keyword evidence="5" id="KW-1185">Reference proteome</keyword>
<evidence type="ECO:0000256" key="3">
    <source>
        <dbReference type="PROSITE-ProRule" id="PRU00023"/>
    </source>
</evidence>
<accession>A0ABR1SYU0</accession>
<evidence type="ECO:0000256" key="2">
    <source>
        <dbReference type="ARBA" id="ARBA00023043"/>
    </source>
</evidence>
<dbReference type="PROSITE" id="PS50088">
    <property type="entry name" value="ANK_REPEAT"/>
    <property type="match status" value="1"/>
</dbReference>
<evidence type="ECO:0000313" key="4">
    <source>
        <dbReference type="EMBL" id="KAK8039491.1"/>
    </source>
</evidence>
<feature type="repeat" description="ANK" evidence="3">
    <location>
        <begin position="366"/>
        <end position="399"/>
    </location>
</feature>